<dbReference type="InterPro" id="IPR003594">
    <property type="entry name" value="HATPase_dom"/>
</dbReference>
<dbReference type="Pfam" id="PF00512">
    <property type="entry name" value="HisKA"/>
    <property type="match status" value="1"/>
</dbReference>
<evidence type="ECO:0000256" key="3">
    <source>
        <dbReference type="ARBA" id="ARBA00022553"/>
    </source>
</evidence>
<dbReference type="SMART" id="SM00387">
    <property type="entry name" value="HATPase_c"/>
    <property type="match status" value="1"/>
</dbReference>
<dbReference type="InterPro" id="IPR003661">
    <property type="entry name" value="HisK_dim/P_dom"/>
</dbReference>
<comment type="catalytic activity">
    <reaction evidence="1">
        <text>ATP + protein L-histidine = ADP + protein N-phospho-L-histidine.</text>
        <dbReference type="EC" id="2.7.13.3"/>
    </reaction>
</comment>
<dbReference type="SMART" id="SM00388">
    <property type="entry name" value="HisKA"/>
    <property type="match status" value="1"/>
</dbReference>
<keyword evidence="7" id="KW-0067">ATP-binding</keyword>
<dbReference type="PRINTS" id="PR00344">
    <property type="entry name" value="BCTRLSENSOR"/>
</dbReference>
<sequence length="269" mass="30839">MKGVGLVHNLRQKEYGQQELQIKLEELNRSNMELEEFAYVASHDLQEPLRKLSTFGERLRNRCGDQLSEEGITYLNRMMASAESMRVLIDNLLEFSRVTRNQHPFTREDLGVLVKNVVDELDLSIEDTHASVLVDPLPVVEIMPLQIRQVFSNLISNALKFRRNDIVPEIRITASRLSSEEQEILKLRSSYPYYRITVADNGIGFEEIYAERIFQLFQRLHGKTEYPGSGIGLAICRKIMDNHQGLIMAESHTGQGASFSIILPEKQFS</sequence>
<evidence type="ECO:0000256" key="1">
    <source>
        <dbReference type="ARBA" id="ARBA00000085"/>
    </source>
</evidence>
<evidence type="ECO:0000256" key="2">
    <source>
        <dbReference type="ARBA" id="ARBA00012438"/>
    </source>
</evidence>
<dbReference type="SUPFAM" id="SSF47384">
    <property type="entry name" value="Homodimeric domain of signal transducing histidine kinase"/>
    <property type="match status" value="1"/>
</dbReference>
<protein>
    <recommendedName>
        <fullName evidence="2">histidine kinase</fullName>
        <ecNumber evidence="2">2.7.13.3</ecNumber>
    </recommendedName>
</protein>
<dbReference type="AlphaFoldDB" id="A0AAJ6BDB7"/>
<organism evidence="7 8">
    <name type="scientific">Candidatus Pseudobacter hemicellulosilyticus</name>
    <dbReference type="NCBI Taxonomy" id="3121375"/>
    <lineage>
        <taxon>Bacteria</taxon>
        <taxon>Pseudomonadati</taxon>
        <taxon>Bacteroidota</taxon>
        <taxon>Chitinophagia</taxon>
        <taxon>Chitinophagales</taxon>
        <taxon>Chitinophagaceae</taxon>
        <taxon>Pseudobacter</taxon>
    </lineage>
</organism>
<evidence type="ECO:0000313" key="7">
    <source>
        <dbReference type="EMBL" id="WEK33485.1"/>
    </source>
</evidence>
<dbReference type="InterPro" id="IPR036097">
    <property type="entry name" value="HisK_dim/P_sf"/>
</dbReference>
<dbReference type="Proteomes" id="UP001220610">
    <property type="component" value="Chromosome"/>
</dbReference>
<keyword evidence="4" id="KW-0808">Transferase</keyword>
<evidence type="ECO:0000313" key="8">
    <source>
        <dbReference type="Proteomes" id="UP001220610"/>
    </source>
</evidence>
<evidence type="ECO:0000256" key="5">
    <source>
        <dbReference type="ARBA" id="ARBA00022777"/>
    </source>
</evidence>
<reference evidence="7" key="1">
    <citation type="submission" date="2023-03" db="EMBL/GenBank/DDBJ databases">
        <title>Andean soil-derived lignocellulolytic bacterial consortium as a source of novel taxa and putative plastic-active enzymes.</title>
        <authorList>
            <person name="Diaz-Garcia L."/>
            <person name="Chuvochina M."/>
            <person name="Feuerriegel G."/>
            <person name="Bunk B."/>
            <person name="Sproer C."/>
            <person name="Streit W.R."/>
            <person name="Rodriguez L.M."/>
            <person name="Overmann J."/>
            <person name="Jimenez D.J."/>
        </authorList>
    </citation>
    <scope>NUCLEOTIDE SEQUENCE</scope>
    <source>
        <strain evidence="7">MAG 7</strain>
    </source>
</reference>
<dbReference type="CDD" id="cd00082">
    <property type="entry name" value="HisKA"/>
    <property type="match status" value="1"/>
</dbReference>
<keyword evidence="5" id="KW-0418">Kinase</keyword>
<dbReference type="InterPro" id="IPR052162">
    <property type="entry name" value="Sensor_kinase/Photoreceptor"/>
</dbReference>
<dbReference type="PROSITE" id="PS50109">
    <property type="entry name" value="HIS_KIN"/>
    <property type="match status" value="1"/>
</dbReference>
<evidence type="ECO:0000256" key="4">
    <source>
        <dbReference type="ARBA" id="ARBA00022679"/>
    </source>
</evidence>
<dbReference type="InterPro" id="IPR036890">
    <property type="entry name" value="HATPase_C_sf"/>
</dbReference>
<proteinExistence type="predicted"/>
<keyword evidence="7" id="KW-0547">Nucleotide-binding</keyword>
<name>A0AAJ6BDB7_9BACT</name>
<keyword evidence="3" id="KW-0597">Phosphoprotein</keyword>
<dbReference type="PANTHER" id="PTHR43304">
    <property type="entry name" value="PHYTOCHROME-LIKE PROTEIN CPH1"/>
    <property type="match status" value="1"/>
</dbReference>
<gene>
    <name evidence="7" type="ORF">P0Y53_13420</name>
</gene>
<dbReference type="GO" id="GO:0000155">
    <property type="term" value="F:phosphorelay sensor kinase activity"/>
    <property type="evidence" value="ECO:0007669"/>
    <property type="project" value="InterPro"/>
</dbReference>
<dbReference type="Gene3D" id="3.30.565.10">
    <property type="entry name" value="Histidine kinase-like ATPase, C-terminal domain"/>
    <property type="match status" value="1"/>
</dbReference>
<accession>A0AAJ6BDB7</accession>
<dbReference type="Gene3D" id="1.10.287.130">
    <property type="match status" value="1"/>
</dbReference>
<dbReference type="EMBL" id="CP119311">
    <property type="protein sequence ID" value="WEK33485.1"/>
    <property type="molecule type" value="Genomic_DNA"/>
</dbReference>
<dbReference type="PANTHER" id="PTHR43304:SF1">
    <property type="entry name" value="PAC DOMAIN-CONTAINING PROTEIN"/>
    <property type="match status" value="1"/>
</dbReference>
<dbReference type="EC" id="2.7.13.3" evidence="2"/>
<dbReference type="GO" id="GO:0005524">
    <property type="term" value="F:ATP binding"/>
    <property type="evidence" value="ECO:0007669"/>
    <property type="project" value="UniProtKB-KW"/>
</dbReference>
<feature type="domain" description="Histidine kinase" evidence="6">
    <location>
        <begin position="40"/>
        <end position="267"/>
    </location>
</feature>
<dbReference type="Pfam" id="PF02518">
    <property type="entry name" value="HATPase_c"/>
    <property type="match status" value="1"/>
</dbReference>
<dbReference type="InterPro" id="IPR004358">
    <property type="entry name" value="Sig_transdc_His_kin-like_C"/>
</dbReference>
<dbReference type="InterPro" id="IPR005467">
    <property type="entry name" value="His_kinase_dom"/>
</dbReference>
<dbReference type="SUPFAM" id="SSF55874">
    <property type="entry name" value="ATPase domain of HSP90 chaperone/DNA topoisomerase II/histidine kinase"/>
    <property type="match status" value="1"/>
</dbReference>
<evidence type="ECO:0000259" key="6">
    <source>
        <dbReference type="PROSITE" id="PS50109"/>
    </source>
</evidence>